<reference evidence="2 3" key="1">
    <citation type="submission" date="2019-06" db="EMBL/GenBank/DDBJ databases">
        <title>Genome sequence of Rhodobacteraceae bacterium D4M1.</title>
        <authorList>
            <person name="Cao J."/>
        </authorList>
    </citation>
    <scope>NUCLEOTIDE SEQUENCE [LARGE SCALE GENOMIC DNA]</scope>
    <source>
        <strain evidence="2 3">D4M1</strain>
        <plasmid evidence="3">pd4m1a</plasmid>
    </source>
</reference>
<protein>
    <submittedName>
        <fullName evidence="2">Gfo/Idh/MocA family oxidoreductase</fullName>
    </submittedName>
</protein>
<dbReference type="GO" id="GO:0000166">
    <property type="term" value="F:nucleotide binding"/>
    <property type="evidence" value="ECO:0007669"/>
    <property type="project" value="InterPro"/>
</dbReference>
<evidence type="ECO:0000259" key="1">
    <source>
        <dbReference type="Pfam" id="PF01408"/>
    </source>
</evidence>
<name>A0A5B8FIQ0_9RHOB</name>
<feature type="domain" description="Gfo/Idh/MocA-like oxidoreductase N-terminal" evidence="1">
    <location>
        <begin position="7"/>
        <end position="116"/>
    </location>
</feature>
<dbReference type="AlphaFoldDB" id="A0A5B8FIQ0"/>
<proteinExistence type="predicted"/>
<geneLocation type="plasmid" evidence="3">
    <name>pd4m1a</name>
</geneLocation>
<dbReference type="EMBL" id="CP040819">
    <property type="protein sequence ID" value="QDL94051.1"/>
    <property type="molecule type" value="Genomic_DNA"/>
</dbReference>
<keyword evidence="2" id="KW-0614">Plasmid</keyword>
<evidence type="ECO:0000313" key="2">
    <source>
        <dbReference type="EMBL" id="QDL94051.1"/>
    </source>
</evidence>
<dbReference type="InterPro" id="IPR036291">
    <property type="entry name" value="NAD(P)-bd_dom_sf"/>
</dbReference>
<accession>A0A5B8FIQ0</accession>
<dbReference type="KEGG" id="ppru:FDP22_19465"/>
<evidence type="ECO:0000313" key="3">
    <source>
        <dbReference type="Proteomes" id="UP000305888"/>
    </source>
</evidence>
<dbReference type="Gene3D" id="3.40.50.720">
    <property type="entry name" value="NAD(P)-binding Rossmann-like Domain"/>
    <property type="match status" value="1"/>
</dbReference>
<dbReference type="InterPro" id="IPR000683">
    <property type="entry name" value="Gfo/Idh/MocA-like_OxRdtase_N"/>
</dbReference>
<sequence length="310" mass="33813">MSKEPWKVAVVGLGKIANDQHLPSIARLPDYTFAASVSRSGGVEGVENFTELDALLAARPDIEVISLCVPPQVRYEMARAALEAGRHVMLEKPPGATLGEVEDLSSLAAERGLVLYATWHSRHAPAVGPAKAWIAERSPSAVRINWKEDVREWHPGQQWIWEPGGLGVFDPGINALSMLTAIWPMPIRLVSAELGFPENRATPIRADLALRDPAGTPMEVAFDWAHEGPPLWDLEVDASGETLKLSGGGKRMEVDGRLVLEEPEAEYDGLYREFAGLLDTGARNVDVTPLRIVADAFLTGRITHTAPFHD</sequence>
<dbReference type="RefSeq" id="WP_138573483.1">
    <property type="nucleotide sequence ID" value="NZ_CP040819.1"/>
</dbReference>
<dbReference type="Gene3D" id="3.30.360.10">
    <property type="entry name" value="Dihydrodipicolinate Reductase, domain 2"/>
    <property type="match status" value="1"/>
</dbReference>
<dbReference type="SUPFAM" id="SSF51735">
    <property type="entry name" value="NAD(P)-binding Rossmann-fold domains"/>
    <property type="match status" value="1"/>
</dbReference>
<dbReference type="InterPro" id="IPR050463">
    <property type="entry name" value="Gfo/Idh/MocA_oxidrdct_glycsds"/>
</dbReference>
<dbReference type="Pfam" id="PF01408">
    <property type="entry name" value="GFO_IDH_MocA"/>
    <property type="match status" value="1"/>
</dbReference>
<gene>
    <name evidence="2" type="ORF">FDP22_19465</name>
</gene>
<organism evidence="2 3">
    <name type="scientific">Paroceanicella profunda</name>
    <dbReference type="NCBI Taxonomy" id="2579971"/>
    <lineage>
        <taxon>Bacteria</taxon>
        <taxon>Pseudomonadati</taxon>
        <taxon>Pseudomonadota</taxon>
        <taxon>Alphaproteobacteria</taxon>
        <taxon>Rhodobacterales</taxon>
        <taxon>Paracoccaceae</taxon>
        <taxon>Paroceanicella</taxon>
    </lineage>
</organism>
<keyword evidence="3" id="KW-1185">Reference proteome</keyword>
<dbReference type="PANTHER" id="PTHR43818">
    <property type="entry name" value="BCDNA.GH03377"/>
    <property type="match status" value="1"/>
</dbReference>
<dbReference type="OrthoDB" id="9813657at2"/>
<dbReference type="Proteomes" id="UP000305888">
    <property type="component" value="Plasmid pD4M1A"/>
</dbReference>
<dbReference type="PANTHER" id="PTHR43818:SF7">
    <property type="entry name" value="DEHYDROGENASE"/>
    <property type="match status" value="1"/>
</dbReference>